<name>A0ABM9HG89_9BACT</name>
<dbReference type="EMBL" id="OX336137">
    <property type="protein sequence ID" value="CAI2719166.1"/>
    <property type="molecule type" value="Genomic_DNA"/>
</dbReference>
<keyword evidence="3" id="KW-1185">Reference proteome</keyword>
<proteinExistence type="predicted"/>
<evidence type="ECO:0000313" key="2">
    <source>
        <dbReference type="EMBL" id="CAI2719166.1"/>
    </source>
</evidence>
<feature type="coiled-coil region" evidence="1">
    <location>
        <begin position="309"/>
        <end position="343"/>
    </location>
</feature>
<gene>
    <name evidence="2" type="ORF">NSPWAT_2310</name>
</gene>
<dbReference type="Proteomes" id="UP001157733">
    <property type="component" value="Chromosome"/>
</dbReference>
<evidence type="ECO:0000313" key="3">
    <source>
        <dbReference type="Proteomes" id="UP001157733"/>
    </source>
</evidence>
<protein>
    <recommendedName>
        <fullName evidence="4">Chromosome partition protein Smc</fullName>
    </recommendedName>
</protein>
<keyword evidence="1" id="KW-0175">Coiled coil</keyword>
<evidence type="ECO:0000256" key="1">
    <source>
        <dbReference type="SAM" id="Coils"/>
    </source>
</evidence>
<dbReference type="RefSeq" id="WP_282012016.1">
    <property type="nucleotide sequence ID" value="NZ_OX336137.1"/>
</dbReference>
<organism evidence="2 3">
    <name type="scientific">Nitrospina watsonii</name>
    <dbReference type="NCBI Taxonomy" id="1323948"/>
    <lineage>
        <taxon>Bacteria</taxon>
        <taxon>Pseudomonadati</taxon>
        <taxon>Nitrospinota/Tectimicrobiota group</taxon>
        <taxon>Nitrospinota</taxon>
        <taxon>Nitrospinia</taxon>
        <taxon>Nitrospinales</taxon>
        <taxon>Nitrospinaceae</taxon>
        <taxon>Nitrospina</taxon>
    </lineage>
</organism>
<evidence type="ECO:0008006" key="4">
    <source>
        <dbReference type="Google" id="ProtNLM"/>
    </source>
</evidence>
<reference evidence="2 3" key="1">
    <citation type="submission" date="2022-09" db="EMBL/GenBank/DDBJ databases">
        <authorList>
            <person name="Kop L."/>
        </authorList>
    </citation>
    <scope>NUCLEOTIDE SEQUENCE [LARGE SCALE GENOMIC DNA]</scope>
    <source>
        <strain evidence="2 3">347</strain>
    </source>
</reference>
<accession>A0ABM9HG89</accession>
<sequence length="466" mass="52221">MKTKPLIVCLTVLFVFLLFGSTGFAQLFGGSDASHEHINSELKKLNTRLVEKLFPELGGVKKAQSDLVEQMNRLNESALKRHNQLVRQVELLNSSLASLQGSIEQIQVTNHKADAKLDRDMNQVKTQMNSLESGLAGSFQALQKGLAQDMDRLGQAQEQRIGRAVSSVGELATLQKKNGEMMANAFQSLNKSDETILTGMTRMEAGQKGMQEKNQKLIDILSENFKQQQVALVKIDELSARQQTTKQDIELTRETMKKLKEIIDKRLAETVQTQESLRTMNQQALKQTEVMQGNLLVFDEKMNKLAAGLKTLDAQNTTSKQQLETANQKLDQVRTLNQQTDEKFAKLVDTTKSMLMTTNQVGEKMDQVAQKIDVSRSEANLSNEKISKLVDILKTIAQEQDKLTQVLGNQGKINQNIQAATDAIQATINSNLTETHKEFRDRLEDLRRKGNVAISRGDDILKLLQK</sequence>